<dbReference type="Gene3D" id="1.10.565.10">
    <property type="entry name" value="Retinoid X Receptor"/>
    <property type="match status" value="1"/>
</dbReference>
<reference evidence="16 17" key="1">
    <citation type="journal article" date="2018" name="G3 (Bethesda)">
        <title>A High-Quality Reference Genome for the Invasive Mosquitofish Gambusia affinis Using a Chicago Library.</title>
        <authorList>
            <person name="Hoffberg S.L."/>
            <person name="Troendle N.J."/>
            <person name="Glenn T.C."/>
            <person name="Mahmud O."/>
            <person name="Louha S."/>
            <person name="Chalopin D."/>
            <person name="Bennetzen J.L."/>
            <person name="Mauricio R."/>
        </authorList>
    </citation>
    <scope>NUCLEOTIDE SEQUENCE [LARGE SCALE GENOMIC DNA]</scope>
    <source>
        <strain evidence="16">NE01/NJP1002.9</strain>
        <tissue evidence="16">Muscle</tissue>
    </source>
</reference>
<accession>A0A315V7L5</accession>
<dbReference type="GO" id="GO:0005634">
    <property type="term" value="C:nucleus"/>
    <property type="evidence" value="ECO:0007669"/>
    <property type="project" value="UniProtKB-SubCell"/>
</dbReference>
<evidence type="ECO:0000256" key="6">
    <source>
        <dbReference type="ARBA" id="ARBA00022990"/>
    </source>
</evidence>
<dbReference type="GO" id="GO:0042562">
    <property type="term" value="F:hormone binding"/>
    <property type="evidence" value="ECO:0007669"/>
    <property type="project" value="UniProtKB-ARBA"/>
</dbReference>
<evidence type="ECO:0000313" key="16">
    <source>
        <dbReference type="EMBL" id="PWA19353.1"/>
    </source>
</evidence>
<protein>
    <submittedName>
        <fullName evidence="16">Uncharacterized protein</fullName>
    </submittedName>
</protein>
<keyword evidence="7 12" id="KW-0805">Transcription regulation</keyword>
<dbReference type="InterPro" id="IPR013088">
    <property type="entry name" value="Znf_NHR/GATA"/>
</dbReference>
<dbReference type="GO" id="GO:0008270">
    <property type="term" value="F:zinc ion binding"/>
    <property type="evidence" value="ECO:0007669"/>
    <property type="project" value="UniProtKB-KW"/>
</dbReference>
<evidence type="ECO:0000256" key="12">
    <source>
        <dbReference type="RuleBase" id="RU004334"/>
    </source>
</evidence>
<feature type="compositionally biased region" description="Low complexity" evidence="13">
    <location>
        <begin position="88"/>
        <end position="112"/>
    </location>
</feature>
<name>A0A315V7L5_GAMAF</name>
<evidence type="ECO:0000256" key="1">
    <source>
        <dbReference type="ARBA" id="ARBA00004123"/>
    </source>
</evidence>
<evidence type="ECO:0000313" key="17">
    <source>
        <dbReference type="Proteomes" id="UP000250572"/>
    </source>
</evidence>
<evidence type="ECO:0000259" key="15">
    <source>
        <dbReference type="PROSITE" id="PS51843"/>
    </source>
</evidence>
<dbReference type="FunFam" id="3.30.50.10:FF:000008">
    <property type="entry name" value="estrogen-related receptor gamma isoform X1"/>
    <property type="match status" value="1"/>
</dbReference>
<dbReference type="InterPro" id="IPR050200">
    <property type="entry name" value="Nuclear_hormone_rcpt_NR3"/>
</dbReference>
<dbReference type="SUPFAM" id="SSF57716">
    <property type="entry name" value="Glucocorticoid receptor-like (DNA-binding domain)"/>
    <property type="match status" value="1"/>
</dbReference>
<dbReference type="Pfam" id="PF00104">
    <property type="entry name" value="Hormone_recep"/>
    <property type="match status" value="1"/>
</dbReference>
<dbReference type="GO" id="GO:0043565">
    <property type="term" value="F:sequence-specific DNA binding"/>
    <property type="evidence" value="ECO:0007669"/>
    <property type="project" value="InterPro"/>
</dbReference>
<dbReference type="CDD" id="cd07170">
    <property type="entry name" value="NR_DBD_ERR"/>
    <property type="match status" value="1"/>
</dbReference>
<dbReference type="SMART" id="SM00430">
    <property type="entry name" value="HOLI"/>
    <property type="match status" value="1"/>
</dbReference>
<dbReference type="PROSITE" id="PS00031">
    <property type="entry name" value="NUCLEAR_REC_DBD_1"/>
    <property type="match status" value="1"/>
</dbReference>
<keyword evidence="11 12" id="KW-0539">Nucleus</keyword>
<dbReference type="SMART" id="SM00399">
    <property type="entry name" value="ZnF_C4"/>
    <property type="match status" value="1"/>
</dbReference>
<dbReference type="InterPro" id="IPR001723">
    <property type="entry name" value="Nuclear_hrmn_rcpt"/>
</dbReference>
<feature type="region of interest" description="Disordered" evidence="13">
    <location>
        <begin position="88"/>
        <end position="162"/>
    </location>
</feature>
<proteinExistence type="inferred from homology"/>
<dbReference type="GO" id="GO:0003700">
    <property type="term" value="F:DNA-binding transcription factor activity"/>
    <property type="evidence" value="ECO:0007669"/>
    <property type="project" value="InterPro"/>
</dbReference>
<keyword evidence="10 12" id="KW-0675">Receptor</keyword>
<evidence type="ECO:0000256" key="11">
    <source>
        <dbReference type="ARBA" id="ARBA00023242"/>
    </source>
</evidence>
<evidence type="ECO:0000256" key="9">
    <source>
        <dbReference type="ARBA" id="ARBA00023163"/>
    </source>
</evidence>
<dbReference type="AlphaFoldDB" id="A0A315V7L5"/>
<evidence type="ECO:0000256" key="8">
    <source>
        <dbReference type="ARBA" id="ARBA00023125"/>
    </source>
</evidence>
<evidence type="ECO:0000256" key="13">
    <source>
        <dbReference type="SAM" id="MobiDB-lite"/>
    </source>
</evidence>
<dbReference type="STRING" id="33528.ENSGAFP00000027622"/>
<keyword evidence="8 12" id="KW-0238">DNA-binding</keyword>
<dbReference type="GO" id="GO:0033993">
    <property type="term" value="P:response to lipid"/>
    <property type="evidence" value="ECO:0007669"/>
    <property type="project" value="UniProtKB-ARBA"/>
</dbReference>
<keyword evidence="9 12" id="KW-0804">Transcription</keyword>
<dbReference type="PRINTS" id="PR00398">
    <property type="entry name" value="STRDHORMONER"/>
</dbReference>
<dbReference type="Gene3D" id="3.30.50.10">
    <property type="entry name" value="Erythroid Transcription Factor GATA-1, subunit A"/>
    <property type="match status" value="1"/>
</dbReference>
<comment type="similarity">
    <text evidence="2">Belongs to the nuclear hormone receptor family. NR3 subfamily.</text>
</comment>
<dbReference type="PANTHER" id="PTHR48092">
    <property type="entry name" value="KNIRPS-RELATED PROTEIN-RELATED"/>
    <property type="match status" value="1"/>
</dbReference>
<keyword evidence="4 12" id="KW-0863">Zinc-finger</keyword>
<keyword evidence="3 12" id="KW-0479">Metal-binding</keyword>
<dbReference type="SUPFAM" id="SSF48508">
    <property type="entry name" value="Nuclear receptor ligand-binding domain"/>
    <property type="match status" value="1"/>
</dbReference>
<dbReference type="EMBL" id="NHOQ01002149">
    <property type="protein sequence ID" value="PWA19353.1"/>
    <property type="molecule type" value="Genomic_DNA"/>
</dbReference>
<dbReference type="InterPro" id="IPR000536">
    <property type="entry name" value="Nucl_hrmn_rcpt_lig-bd"/>
</dbReference>
<keyword evidence="6" id="KW-0007">Acetylation</keyword>
<evidence type="ECO:0000256" key="3">
    <source>
        <dbReference type="ARBA" id="ARBA00022723"/>
    </source>
</evidence>
<sequence length="611" mass="66564">MFGPGQRNVPEWTLSPAAIWVTALTQSHSDPDRTDEDEDERVGFACGRVRLQRNFDPRVGRLRVPVGQTDRRSSYAALMKQQMNCSLSSSSSKQVQRTGATGFTGFTGNAGTQRVNSDLGSGGRGLHLSLSQSMEMTKKPRPLPPPDKRVRPRAAPHGTADPDWVRMELKDFGRFLGSPCPLRSSSSSSSQSPPLCPSPLFLLSSPSSSSSCGDQTPDSPAGCSFSGSPAGGAVEFRSDSFSVKVECRAPMGPLGPKRLCLVCGDFASGYHYGVASCEACKAFFKRTIQGNIEYSCPVTNECEITKRRRKACQACRFQKCLQAGMMREGVRLDRVRGGRQKYRRRVETGGASCGKAPFSLPLGSSEFPDVPSGGSQSAQNSQSDGPIRNKLISHLLLTEPAPLAANQDDSTDDGSLRTLLTLCDLLNRELLVLIGWAKQIPGFSELSLVDQMSLLQSGWMEALLVGVAWRSQGRSGEELVFAGNLRLDEAQCRAAGLAAVYQEVRHLAARYRAMKMSPEEAVTMKAMALANSDAEPPDSPDSLQRLQDGLQEALQDYECSRGEPHRAGRLLMSLPLLRQSAARAVDAFRRLHRQRRVPIHKLLLEMLDAKS</sequence>
<feature type="domain" description="NR LBD" evidence="15">
    <location>
        <begin position="383"/>
        <end position="610"/>
    </location>
</feature>
<dbReference type="PROSITE" id="PS51030">
    <property type="entry name" value="NUCLEAR_REC_DBD_2"/>
    <property type="match status" value="1"/>
</dbReference>
<evidence type="ECO:0000259" key="14">
    <source>
        <dbReference type="PROSITE" id="PS51030"/>
    </source>
</evidence>
<evidence type="ECO:0000256" key="10">
    <source>
        <dbReference type="ARBA" id="ARBA00023170"/>
    </source>
</evidence>
<dbReference type="InterPro" id="IPR001628">
    <property type="entry name" value="Znf_hrmn_rcpt"/>
</dbReference>
<comment type="subcellular location">
    <subcellularLocation>
        <location evidence="1 12">Nucleus</location>
    </subcellularLocation>
</comment>
<comment type="caution">
    <text evidence="16">The sequence shown here is derived from an EMBL/GenBank/DDBJ whole genome shotgun (WGS) entry which is preliminary data.</text>
</comment>
<dbReference type="InterPro" id="IPR035500">
    <property type="entry name" value="NHR-like_dom_sf"/>
</dbReference>
<organism evidence="16 17">
    <name type="scientific">Gambusia affinis</name>
    <name type="common">Western mosquitofish</name>
    <name type="synonym">Heterandria affinis</name>
    <dbReference type="NCBI Taxonomy" id="33528"/>
    <lineage>
        <taxon>Eukaryota</taxon>
        <taxon>Metazoa</taxon>
        <taxon>Chordata</taxon>
        <taxon>Craniata</taxon>
        <taxon>Vertebrata</taxon>
        <taxon>Euteleostomi</taxon>
        <taxon>Actinopterygii</taxon>
        <taxon>Neopterygii</taxon>
        <taxon>Teleostei</taxon>
        <taxon>Neoteleostei</taxon>
        <taxon>Acanthomorphata</taxon>
        <taxon>Ovalentaria</taxon>
        <taxon>Atherinomorphae</taxon>
        <taxon>Cyprinodontiformes</taxon>
        <taxon>Poeciliidae</taxon>
        <taxon>Poeciliinae</taxon>
        <taxon>Gambusia</taxon>
    </lineage>
</organism>
<gene>
    <name evidence="16" type="ORF">CCH79_00018364</name>
</gene>
<feature type="domain" description="Nuclear receptor" evidence="14">
    <location>
        <begin position="257"/>
        <end position="332"/>
    </location>
</feature>
<dbReference type="Pfam" id="PF00105">
    <property type="entry name" value="zf-C4"/>
    <property type="match status" value="1"/>
</dbReference>
<dbReference type="PRINTS" id="PR00047">
    <property type="entry name" value="STROIDFINGER"/>
</dbReference>
<evidence type="ECO:0000256" key="5">
    <source>
        <dbReference type="ARBA" id="ARBA00022833"/>
    </source>
</evidence>
<evidence type="ECO:0000256" key="4">
    <source>
        <dbReference type="ARBA" id="ARBA00022771"/>
    </source>
</evidence>
<evidence type="ECO:0000256" key="7">
    <source>
        <dbReference type="ARBA" id="ARBA00023015"/>
    </source>
</evidence>
<dbReference type="Proteomes" id="UP000250572">
    <property type="component" value="Unassembled WGS sequence"/>
</dbReference>
<keyword evidence="17" id="KW-1185">Reference proteome</keyword>
<evidence type="ECO:0000256" key="2">
    <source>
        <dbReference type="ARBA" id="ARBA00005413"/>
    </source>
</evidence>
<keyword evidence="5 12" id="KW-0862">Zinc</keyword>
<dbReference type="PROSITE" id="PS51843">
    <property type="entry name" value="NR_LBD"/>
    <property type="match status" value="1"/>
</dbReference>